<name>A0A9P8M678_9HYPO</name>
<dbReference type="Proteomes" id="UP000764110">
    <property type="component" value="Unassembled WGS sequence"/>
</dbReference>
<evidence type="ECO:0000313" key="8">
    <source>
        <dbReference type="Proteomes" id="UP000764110"/>
    </source>
</evidence>
<sequence length="263" mass="28797">MAEYFEKVVAFGTDSVALERLMRLIQSVCSITVSYGILIPPPLSSATPTVQNTTGELALRELTDILHLTRRAIRLFWCFGSFKSSCDAYGAPGKNIEAWLSILADSLFGLFGFMESITLLDLLKLDKLSIFGFEEAVRIDGQSQSLWLCALTCSLLRYGVNILHNHAKPAVLGAANDDKSADAGEQGESKDASVVAERKQQEGLAKERSRIIWGSRRKALADALDIIIPAWKMGLLKVDLGFVSIAMLFSSILTGYAAWERCG</sequence>
<keyword evidence="6" id="KW-0812">Transmembrane</keyword>
<evidence type="ECO:0000256" key="1">
    <source>
        <dbReference type="ARBA" id="ARBA00022593"/>
    </source>
</evidence>
<keyword evidence="2 6" id="KW-0472">Membrane</keyword>
<proteinExistence type="predicted"/>
<feature type="region of interest" description="Disordered" evidence="5">
    <location>
        <begin position="178"/>
        <end position="201"/>
    </location>
</feature>
<gene>
    <name evidence="7" type="ORF">MHUMG1_07660</name>
</gene>
<dbReference type="GO" id="GO:0016559">
    <property type="term" value="P:peroxisome fission"/>
    <property type="evidence" value="ECO:0007669"/>
    <property type="project" value="InterPro"/>
</dbReference>
<accession>A0A9P8M678</accession>
<dbReference type="EMBL" id="JACEFI010000015">
    <property type="protein sequence ID" value="KAH0594825.1"/>
    <property type="molecule type" value="Genomic_DNA"/>
</dbReference>
<dbReference type="GO" id="GO:0005778">
    <property type="term" value="C:peroxisomal membrane"/>
    <property type="evidence" value="ECO:0007669"/>
    <property type="project" value="UniProtKB-SubCell"/>
</dbReference>
<keyword evidence="3" id="KW-0576">Peroxisome</keyword>
<dbReference type="AlphaFoldDB" id="A0A9P8M678"/>
<organism evidence="7 8">
    <name type="scientific">Metarhizium humberi</name>
    <dbReference type="NCBI Taxonomy" id="2596975"/>
    <lineage>
        <taxon>Eukaryota</taxon>
        <taxon>Fungi</taxon>
        <taxon>Dikarya</taxon>
        <taxon>Ascomycota</taxon>
        <taxon>Pezizomycotina</taxon>
        <taxon>Sordariomycetes</taxon>
        <taxon>Hypocreomycetidae</taxon>
        <taxon>Hypocreales</taxon>
        <taxon>Clavicipitaceae</taxon>
        <taxon>Metarhizium</taxon>
    </lineage>
</organism>
<dbReference type="PANTHER" id="PTHR12652">
    <property type="entry name" value="PEROXISOMAL BIOGENESIS FACTOR 11"/>
    <property type="match status" value="1"/>
</dbReference>
<comment type="caution">
    <text evidence="7">The sequence shown here is derived from an EMBL/GenBank/DDBJ whole genome shotgun (WGS) entry which is preliminary data.</text>
</comment>
<evidence type="ECO:0000256" key="4">
    <source>
        <dbReference type="ARBA" id="ARBA00046271"/>
    </source>
</evidence>
<dbReference type="PANTHER" id="PTHR12652:SF23">
    <property type="entry name" value="MICROBODY (PEROXISOME) PROLIFERATION PROTEIN PEROXIN 11B (EUROFUNG)"/>
    <property type="match status" value="1"/>
</dbReference>
<dbReference type="Pfam" id="PF05648">
    <property type="entry name" value="PEX11"/>
    <property type="match status" value="1"/>
</dbReference>
<keyword evidence="1" id="KW-0962">Peroxisome biogenesis</keyword>
<keyword evidence="6" id="KW-1133">Transmembrane helix</keyword>
<feature type="transmembrane region" description="Helical" evidence="6">
    <location>
        <begin position="240"/>
        <end position="259"/>
    </location>
</feature>
<evidence type="ECO:0000256" key="2">
    <source>
        <dbReference type="ARBA" id="ARBA00023136"/>
    </source>
</evidence>
<evidence type="ECO:0000313" key="7">
    <source>
        <dbReference type="EMBL" id="KAH0594825.1"/>
    </source>
</evidence>
<evidence type="ECO:0000256" key="6">
    <source>
        <dbReference type="SAM" id="Phobius"/>
    </source>
</evidence>
<keyword evidence="8" id="KW-1185">Reference proteome</keyword>
<reference evidence="7 8" key="1">
    <citation type="submission" date="2020-07" db="EMBL/GenBank/DDBJ databases">
        <title>Metarhizium humberi genome.</title>
        <authorList>
            <person name="Lysoe E."/>
        </authorList>
    </citation>
    <scope>NUCLEOTIDE SEQUENCE [LARGE SCALE GENOMIC DNA]</scope>
    <source>
        <strain evidence="7 8">ESALQ1638</strain>
    </source>
</reference>
<dbReference type="InterPro" id="IPR008733">
    <property type="entry name" value="PEX11"/>
</dbReference>
<comment type="subcellular location">
    <subcellularLocation>
        <location evidence="4">Peroxisome membrane</location>
    </subcellularLocation>
</comment>
<evidence type="ECO:0000256" key="5">
    <source>
        <dbReference type="SAM" id="MobiDB-lite"/>
    </source>
</evidence>
<protein>
    <submittedName>
        <fullName evidence="7">Uncharacterized protein</fullName>
    </submittedName>
</protein>
<evidence type="ECO:0000256" key="3">
    <source>
        <dbReference type="ARBA" id="ARBA00023140"/>
    </source>
</evidence>